<gene>
    <name evidence="3" type="ORF">Cs308_0643</name>
</gene>
<proteinExistence type="predicted"/>
<evidence type="ECO:0000256" key="2">
    <source>
        <dbReference type="SAM" id="Phobius"/>
    </source>
</evidence>
<feature type="transmembrane region" description="Helical" evidence="2">
    <location>
        <begin position="320"/>
        <end position="343"/>
    </location>
</feature>
<evidence type="ECO:0000313" key="4">
    <source>
        <dbReference type="Proteomes" id="UP000078162"/>
    </source>
</evidence>
<feature type="compositionally biased region" description="Polar residues" evidence="1">
    <location>
        <begin position="161"/>
        <end position="170"/>
    </location>
</feature>
<dbReference type="AlphaFoldDB" id="A0A1A9HXI7"/>
<dbReference type="KEGG" id="csaz:Cs308_0643"/>
<dbReference type="RefSeq" id="WP_066482437.1">
    <property type="nucleotide sequence ID" value="NZ_CP014639.1"/>
</dbReference>
<evidence type="ECO:0000256" key="1">
    <source>
        <dbReference type="SAM" id="MobiDB-lite"/>
    </source>
</evidence>
<keyword evidence="2" id="KW-1133">Transmembrane helix</keyword>
<feature type="transmembrane region" description="Helical" evidence="2">
    <location>
        <begin position="349"/>
        <end position="370"/>
    </location>
</feature>
<keyword evidence="2" id="KW-0812">Transmembrane</keyword>
<dbReference type="EMBL" id="CP014639">
    <property type="protein sequence ID" value="ANH78813.1"/>
    <property type="molecule type" value="Genomic_DNA"/>
</dbReference>
<dbReference type="Proteomes" id="UP000078162">
    <property type="component" value="Chromosome"/>
</dbReference>
<protein>
    <submittedName>
        <fullName evidence="3">Uncharacterized protein</fullName>
    </submittedName>
</protein>
<keyword evidence="4" id="KW-1185">Reference proteome</keyword>
<keyword evidence="2" id="KW-0472">Membrane</keyword>
<feature type="region of interest" description="Disordered" evidence="1">
    <location>
        <begin position="130"/>
        <end position="170"/>
    </location>
</feature>
<feature type="transmembrane region" description="Helical" evidence="2">
    <location>
        <begin position="391"/>
        <end position="413"/>
    </location>
</feature>
<name>A0A1A9HXI7_9CHLA</name>
<accession>A0A1A9HXI7</accession>
<dbReference type="STRING" id="1806891.Cs308_0643"/>
<evidence type="ECO:0000313" key="3">
    <source>
        <dbReference type="EMBL" id="ANH78813.1"/>
    </source>
</evidence>
<feature type="compositionally biased region" description="Basic and acidic residues" evidence="1">
    <location>
        <begin position="151"/>
        <end position="160"/>
    </location>
</feature>
<sequence length="513" mass="58059">MSSWLSQTNEIFLNEAPYIPEDPKTQESIGTFPYSMVTSSSTISPVLQKLFANKQRCTHSPRGNSKFFNEISVATSREKMLVFGSSFSSQLPKMSKASASSPWGLFTNQNCKEATKVLWRTLFTLKNRETNTSPEISENNELKGPVSRSLENSKDSDFSDQKLTSPNFFTDKSPIQFKDLLHHKMQKEDKKESYQFLSQKREIEERSTLKFSTKAHERESNSQNQDSNKKHEEESLSSNKQNKKQTQKVAQIVPILPPPTIGIFSLSYLLTKQGILADFAAYACHKDTIEATQKELDTLHEQRLAQIQESIEKEARAKKWGSLVTVIEWLVPWISIGIGVVAIASGGGVFSFIALFAGLITLTLTLLNVLNGWEILAKLLPGKNKEKKQKIINILQIVLYVLSIVLSLATLRIEHLGFSPLIEGAIQGIQPALESALAVLRGVMLWIKSGIYKIKAQLTEIELRIEFTNFEREDNFSRSQELLEKIENSFENLFRLLDLIREMDQTHLNALRA</sequence>
<feature type="compositionally biased region" description="Polar residues" evidence="1">
    <location>
        <begin position="130"/>
        <end position="139"/>
    </location>
</feature>
<feature type="region of interest" description="Disordered" evidence="1">
    <location>
        <begin position="207"/>
        <end position="245"/>
    </location>
</feature>
<reference evidence="4" key="1">
    <citation type="submission" date="2016-03" db="EMBL/GenBank/DDBJ databases">
        <title>Culture-independent genomics supports pathogen discovery for uncultivable bacteria within the genus Chlamydia.</title>
        <authorList>
            <person name="Taylor-Brown A."/>
            <person name="Bachmann N.L."/>
            <person name="Borel N."/>
            <person name="Polkinghorne A."/>
        </authorList>
    </citation>
    <scope>NUCLEOTIDE SEQUENCE [LARGE SCALE GENOMIC DNA]</scope>
    <source>
        <strain evidence="4">2742-308</strain>
    </source>
</reference>
<feature type="compositionally biased region" description="Basic and acidic residues" evidence="1">
    <location>
        <begin position="207"/>
        <end position="220"/>
    </location>
</feature>
<organism evidence="3 4">
    <name type="scientific">Candidatus Chlamydia sanziniae</name>
    <dbReference type="NCBI Taxonomy" id="1806891"/>
    <lineage>
        <taxon>Bacteria</taxon>
        <taxon>Pseudomonadati</taxon>
        <taxon>Chlamydiota</taxon>
        <taxon>Chlamydiia</taxon>
        <taxon>Chlamydiales</taxon>
        <taxon>Chlamydiaceae</taxon>
        <taxon>Chlamydia/Chlamydophila group</taxon>
        <taxon>Chlamydia</taxon>
    </lineage>
</organism>
<dbReference type="OrthoDB" id="19158at2"/>
<dbReference type="PATRIC" id="fig|1806891.3.peg.632"/>